<accession>A0A4Z2EVB0</accession>
<proteinExistence type="predicted"/>
<feature type="region of interest" description="Disordered" evidence="1">
    <location>
        <begin position="1"/>
        <end position="54"/>
    </location>
</feature>
<dbReference type="Proteomes" id="UP000314294">
    <property type="component" value="Unassembled WGS sequence"/>
</dbReference>
<organism evidence="2 3">
    <name type="scientific">Liparis tanakae</name>
    <name type="common">Tanaka's snailfish</name>
    <dbReference type="NCBI Taxonomy" id="230148"/>
    <lineage>
        <taxon>Eukaryota</taxon>
        <taxon>Metazoa</taxon>
        <taxon>Chordata</taxon>
        <taxon>Craniata</taxon>
        <taxon>Vertebrata</taxon>
        <taxon>Euteleostomi</taxon>
        <taxon>Actinopterygii</taxon>
        <taxon>Neopterygii</taxon>
        <taxon>Teleostei</taxon>
        <taxon>Neoteleostei</taxon>
        <taxon>Acanthomorphata</taxon>
        <taxon>Eupercaria</taxon>
        <taxon>Perciformes</taxon>
        <taxon>Cottioidei</taxon>
        <taxon>Cottales</taxon>
        <taxon>Liparidae</taxon>
        <taxon>Liparis</taxon>
    </lineage>
</organism>
<gene>
    <name evidence="2" type="ORF">EYF80_057011</name>
</gene>
<evidence type="ECO:0000313" key="3">
    <source>
        <dbReference type="Proteomes" id="UP000314294"/>
    </source>
</evidence>
<dbReference type="AlphaFoldDB" id="A0A4Z2EVB0"/>
<dbReference type="EMBL" id="SRLO01002479">
    <property type="protein sequence ID" value="TNN32827.1"/>
    <property type="molecule type" value="Genomic_DNA"/>
</dbReference>
<sequence length="104" mass="11523">MEVSLPPEAPGRRSIRPQDASGSCSRVALSHRREEARAPQQRGEMMHGGRLRLRDGNATFSSNVFTIAGEEELSHDANGEAVQSGWWNIIQVKPHFTGVRNTNE</sequence>
<reference evidence="2 3" key="1">
    <citation type="submission" date="2019-03" db="EMBL/GenBank/DDBJ databases">
        <title>First draft genome of Liparis tanakae, snailfish: a comprehensive survey of snailfish specific genes.</title>
        <authorList>
            <person name="Kim W."/>
            <person name="Song I."/>
            <person name="Jeong J.-H."/>
            <person name="Kim D."/>
            <person name="Kim S."/>
            <person name="Ryu S."/>
            <person name="Song J.Y."/>
            <person name="Lee S.K."/>
        </authorList>
    </citation>
    <scope>NUCLEOTIDE SEQUENCE [LARGE SCALE GENOMIC DNA]</scope>
    <source>
        <tissue evidence="2">Muscle</tissue>
    </source>
</reference>
<feature type="compositionally biased region" description="Basic and acidic residues" evidence="1">
    <location>
        <begin position="44"/>
        <end position="54"/>
    </location>
</feature>
<protein>
    <submittedName>
        <fullName evidence="2">Uncharacterized protein</fullName>
    </submittedName>
</protein>
<evidence type="ECO:0000313" key="2">
    <source>
        <dbReference type="EMBL" id="TNN32827.1"/>
    </source>
</evidence>
<evidence type="ECO:0000256" key="1">
    <source>
        <dbReference type="SAM" id="MobiDB-lite"/>
    </source>
</evidence>
<name>A0A4Z2EVB0_9TELE</name>
<comment type="caution">
    <text evidence="2">The sequence shown here is derived from an EMBL/GenBank/DDBJ whole genome shotgun (WGS) entry which is preliminary data.</text>
</comment>
<keyword evidence="3" id="KW-1185">Reference proteome</keyword>